<gene>
    <name evidence="7" type="ORF">A2824_03635</name>
</gene>
<evidence type="ECO:0000256" key="4">
    <source>
        <dbReference type="ARBA" id="ARBA00022989"/>
    </source>
</evidence>
<sequence>MKNLIKKLYKLYKLYNFKNFITTRGFTLIELLVVIAIIGILSSVVLVSLGTTREKGRDASAKVSMTNILIAAELFYDDNTPNSYTDICVQAQDPNTEVGRLIAAVDAQTGETANCAVKSNGQSYVIYTNLNQGNFCVDSNGYSGALKNTDPDNNFKCQ</sequence>
<keyword evidence="4 6" id="KW-1133">Transmembrane helix</keyword>
<dbReference type="GO" id="GO:0015628">
    <property type="term" value="P:protein secretion by the type II secretion system"/>
    <property type="evidence" value="ECO:0007669"/>
    <property type="project" value="InterPro"/>
</dbReference>
<comment type="caution">
    <text evidence="7">The sequence shown here is derived from an EMBL/GenBank/DDBJ whole genome shotgun (WGS) entry which is preliminary data.</text>
</comment>
<keyword evidence="5 6" id="KW-0472">Membrane</keyword>
<evidence type="ECO:0000256" key="1">
    <source>
        <dbReference type="ARBA" id="ARBA00004167"/>
    </source>
</evidence>
<reference evidence="7 8" key="1">
    <citation type="journal article" date="2016" name="Nat. Commun.">
        <title>Thousands of microbial genomes shed light on interconnected biogeochemical processes in an aquifer system.</title>
        <authorList>
            <person name="Anantharaman K."/>
            <person name="Brown C.T."/>
            <person name="Hug L.A."/>
            <person name="Sharon I."/>
            <person name="Castelle C.J."/>
            <person name="Probst A.J."/>
            <person name="Thomas B.C."/>
            <person name="Singh A."/>
            <person name="Wilkins M.J."/>
            <person name="Karaoz U."/>
            <person name="Brodie E.L."/>
            <person name="Williams K.H."/>
            <person name="Hubbard S.S."/>
            <person name="Banfield J.F."/>
        </authorList>
    </citation>
    <scope>NUCLEOTIDE SEQUENCE [LARGE SCALE GENOMIC DNA]</scope>
</reference>
<evidence type="ECO:0000256" key="3">
    <source>
        <dbReference type="ARBA" id="ARBA00022692"/>
    </source>
</evidence>
<dbReference type="STRING" id="1801743.A2824_03635"/>
<dbReference type="Proteomes" id="UP000178059">
    <property type="component" value="Unassembled WGS sequence"/>
</dbReference>
<evidence type="ECO:0000256" key="5">
    <source>
        <dbReference type="ARBA" id="ARBA00023136"/>
    </source>
</evidence>
<evidence type="ECO:0000256" key="2">
    <source>
        <dbReference type="ARBA" id="ARBA00022481"/>
    </source>
</evidence>
<keyword evidence="2" id="KW-0488">Methylation</keyword>
<dbReference type="SUPFAM" id="SSF54523">
    <property type="entry name" value="Pili subunits"/>
    <property type="match status" value="1"/>
</dbReference>
<proteinExistence type="predicted"/>
<dbReference type="InterPro" id="IPR012902">
    <property type="entry name" value="N_methyl_site"/>
</dbReference>
<dbReference type="AlphaFoldDB" id="A0A1F6VK45"/>
<comment type="subcellular location">
    <subcellularLocation>
        <location evidence="1">Membrane</location>
        <topology evidence="1">Single-pass membrane protein</topology>
    </subcellularLocation>
</comment>
<dbReference type="PROSITE" id="PS00409">
    <property type="entry name" value="PROKAR_NTER_METHYL"/>
    <property type="match status" value="1"/>
</dbReference>
<dbReference type="PANTHER" id="PTHR30093">
    <property type="entry name" value="GENERAL SECRETION PATHWAY PROTEIN G"/>
    <property type="match status" value="1"/>
</dbReference>
<keyword evidence="3 6" id="KW-0812">Transmembrane</keyword>
<organism evidence="7 8">
    <name type="scientific">Candidatus Nomurabacteria bacterium RIFCSPHIGHO2_01_FULL_42_16</name>
    <dbReference type="NCBI Taxonomy" id="1801743"/>
    <lineage>
        <taxon>Bacteria</taxon>
        <taxon>Candidatus Nomuraibacteriota</taxon>
    </lineage>
</organism>
<dbReference type="PRINTS" id="PR00885">
    <property type="entry name" value="BCTERIALGSPH"/>
</dbReference>
<dbReference type="InterPro" id="IPR045584">
    <property type="entry name" value="Pilin-like"/>
</dbReference>
<evidence type="ECO:0000313" key="7">
    <source>
        <dbReference type="EMBL" id="OGI70027.1"/>
    </source>
</evidence>
<dbReference type="EMBL" id="MFTT01000014">
    <property type="protein sequence ID" value="OGI70027.1"/>
    <property type="molecule type" value="Genomic_DNA"/>
</dbReference>
<dbReference type="Gene3D" id="3.30.700.10">
    <property type="entry name" value="Glycoprotein, Type 4 Pilin"/>
    <property type="match status" value="1"/>
</dbReference>
<protein>
    <recommendedName>
        <fullName evidence="9">Type II secretion system protein GspG C-terminal domain-containing protein</fullName>
    </recommendedName>
</protein>
<evidence type="ECO:0000256" key="6">
    <source>
        <dbReference type="SAM" id="Phobius"/>
    </source>
</evidence>
<dbReference type="Pfam" id="PF07963">
    <property type="entry name" value="N_methyl"/>
    <property type="match status" value="1"/>
</dbReference>
<feature type="transmembrane region" description="Helical" evidence="6">
    <location>
        <begin position="21"/>
        <end position="47"/>
    </location>
</feature>
<accession>A0A1F6VK45</accession>
<dbReference type="NCBIfam" id="TIGR02532">
    <property type="entry name" value="IV_pilin_GFxxxE"/>
    <property type="match status" value="1"/>
</dbReference>
<evidence type="ECO:0000313" key="8">
    <source>
        <dbReference type="Proteomes" id="UP000178059"/>
    </source>
</evidence>
<dbReference type="InterPro" id="IPR002416">
    <property type="entry name" value="T2SS_protein-GspH"/>
</dbReference>
<dbReference type="GO" id="GO:0015627">
    <property type="term" value="C:type II protein secretion system complex"/>
    <property type="evidence" value="ECO:0007669"/>
    <property type="project" value="InterPro"/>
</dbReference>
<dbReference type="PANTHER" id="PTHR30093:SF44">
    <property type="entry name" value="TYPE II SECRETION SYSTEM CORE PROTEIN G"/>
    <property type="match status" value="1"/>
</dbReference>
<evidence type="ECO:0008006" key="9">
    <source>
        <dbReference type="Google" id="ProtNLM"/>
    </source>
</evidence>
<dbReference type="GO" id="GO:0016020">
    <property type="term" value="C:membrane"/>
    <property type="evidence" value="ECO:0007669"/>
    <property type="project" value="UniProtKB-SubCell"/>
</dbReference>
<name>A0A1F6VK45_9BACT</name>